<dbReference type="SMART" id="SM00062">
    <property type="entry name" value="PBPb"/>
    <property type="match status" value="1"/>
</dbReference>
<evidence type="ECO:0000256" key="1">
    <source>
        <dbReference type="ARBA" id="ARBA00010333"/>
    </source>
</evidence>
<dbReference type="Proteomes" id="UP000029868">
    <property type="component" value="Unassembled WGS sequence"/>
</dbReference>
<dbReference type="PATRIC" id="fig|28229.3.peg.2802"/>
<evidence type="ECO:0000259" key="3">
    <source>
        <dbReference type="SMART" id="SM00062"/>
    </source>
</evidence>
<dbReference type="Pfam" id="PF00497">
    <property type="entry name" value="SBP_bac_3"/>
    <property type="match status" value="1"/>
</dbReference>
<reference evidence="4 5" key="1">
    <citation type="submission" date="2014-08" db="EMBL/GenBank/DDBJ databases">
        <title>Genomic and Phenotypic Diversity of Colwellia psychrerythraea strains from Disparate Marine Basins.</title>
        <authorList>
            <person name="Techtmann S.M."/>
            <person name="Stelling S.C."/>
            <person name="Utturkar S.M."/>
            <person name="Alshibli N."/>
            <person name="Harris A."/>
            <person name="Brown S.D."/>
            <person name="Hazen T.C."/>
        </authorList>
    </citation>
    <scope>NUCLEOTIDE SEQUENCE [LARGE SCALE GENOMIC DNA]</scope>
    <source>
        <strain evidence="4 5">GAB14E</strain>
    </source>
</reference>
<dbReference type="AlphaFoldDB" id="A0A099KN69"/>
<dbReference type="PANTHER" id="PTHR35936:SF25">
    <property type="entry name" value="ABC TRANSPORTER SUBSTRATE-BINDING PROTEIN"/>
    <property type="match status" value="1"/>
</dbReference>
<dbReference type="SUPFAM" id="SSF53850">
    <property type="entry name" value="Periplasmic binding protein-like II"/>
    <property type="match status" value="1"/>
</dbReference>
<name>A0A099KN69_COLPS</name>
<accession>A0A099KN69</accession>
<dbReference type="RefSeq" id="WP_033082795.1">
    <property type="nucleotide sequence ID" value="NZ_JQEC01000039.1"/>
</dbReference>
<comment type="similarity">
    <text evidence="1">Belongs to the bacterial solute-binding protein 3 family.</text>
</comment>
<dbReference type="PANTHER" id="PTHR35936">
    <property type="entry name" value="MEMBRANE-BOUND LYTIC MUREIN TRANSGLYCOSYLASE F"/>
    <property type="match status" value="1"/>
</dbReference>
<dbReference type="EMBL" id="JQEC01000039">
    <property type="protein sequence ID" value="KGJ91926.1"/>
    <property type="molecule type" value="Genomic_DNA"/>
</dbReference>
<keyword evidence="2" id="KW-0732">Signal</keyword>
<evidence type="ECO:0000256" key="2">
    <source>
        <dbReference type="ARBA" id="ARBA00022729"/>
    </source>
</evidence>
<evidence type="ECO:0000313" key="5">
    <source>
        <dbReference type="Proteomes" id="UP000029868"/>
    </source>
</evidence>
<dbReference type="InterPro" id="IPR001638">
    <property type="entry name" value="Solute-binding_3/MltF_N"/>
</dbReference>
<protein>
    <submittedName>
        <fullName evidence="4">ABC-type transporter, periplasmic subunit family 3</fullName>
    </submittedName>
</protein>
<dbReference type="Gene3D" id="3.40.190.10">
    <property type="entry name" value="Periplasmic binding protein-like II"/>
    <property type="match status" value="2"/>
</dbReference>
<gene>
    <name evidence="4" type="ORF">GAB14E_3083</name>
</gene>
<proteinExistence type="inferred from homology"/>
<comment type="caution">
    <text evidence="4">The sequence shown here is derived from an EMBL/GenBank/DDBJ whole genome shotgun (WGS) entry which is preliminary data.</text>
</comment>
<sequence>MPSISAVVKQVFIVWLLLPFILTAFSVHAVDSIKVNTYTDYPPYLYYQAGQQTGLYMGIVDLTFKAINQPYSVKILPFKRGIYQAELGDGIMIAVLKTAQRMQTLDFSEPYYQERISVYSNQQKQPLIKTVDKLSGLNIGTLLGWSYGAKFDQAKANNRFFTHDSKLETNFYLLAKGRLDAVIHSELSAAYVLDKLGLKDKIFLVSKPLALGNIHLAVKKGTHKELLVRINKKLSEPEHIKAINLLIKNYQE</sequence>
<organism evidence="4 5">
    <name type="scientific">Colwellia psychrerythraea</name>
    <name type="common">Vibrio psychroerythus</name>
    <dbReference type="NCBI Taxonomy" id="28229"/>
    <lineage>
        <taxon>Bacteria</taxon>
        <taxon>Pseudomonadati</taxon>
        <taxon>Pseudomonadota</taxon>
        <taxon>Gammaproteobacteria</taxon>
        <taxon>Alteromonadales</taxon>
        <taxon>Colwelliaceae</taxon>
        <taxon>Colwellia</taxon>
    </lineage>
</organism>
<feature type="domain" description="Solute-binding protein family 3/N-terminal" evidence="3">
    <location>
        <begin position="32"/>
        <end position="252"/>
    </location>
</feature>
<evidence type="ECO:0000313" key="4">
    <source>
        <dbReference type="EMBL" id="KGJ91926.1"/>
    </source>
</evidence>